<evidence type="ECO:0000259" key="2">
    <source>
        <dbReference type="Pfam" id="PF09350"/>
    </source>
</evidence>
<name>A0A1G4IV96_9SACH</name>
<dbReference type="EMBL" id="LT598478">
    <property type="protein sequence ID" value="SCU80722.1"/>
    <property type="molecule type" value="Genomic_DNA"/>
</dbReference>
<organism evidence="3 4">
    <name type="scientific">Lachancea meyersii CBS 8951</name>
    <dbReference type="NCBI Taxonomy" id="1266667"/>
    <lineage>
        <taxon>Eukaryota</taxon>
        <taxon>Fungi</taxon>
        <taxon>Dikarya</taxon>
        <taxon>Ascomycota</taxon>
        <taxon>Saccharomycotina</taxon>
        <taxon>Saccharomycetes</taxon>
        <taxon>Saccharomycetales</taxon>
        <taxon>Saccharomycetaceae</taxon>
        <taxon>Lachancea</taxon>
    </lineage>
</organism>
<evidence type="ECO:0000313" key="4">
    <source>
        <dbReference type="Proteomes" id="UP000191144"/>
    </source>
</evidence>
<proteinExistence type="predicted"/>
<protein>
    <submittedName>
        <fullName evidence="3">LAME_0B04324g1_1</fullName>
    </submittedName>
</protein>
<dbReference type="PANTHER" id="PTHR39394">
    <property type="entry name" value="YALI0E31793P"/>
    <property type="match status" value="1"/>
</dbReference>
<reference evidence="4" key="1">
    <citation type="submission" date="2016-03" db="EMBL/GenBank/DDBJ databases">
        <authorList>
            <person name="Devillers Hugo."/>
        </authorList>
    </citation>
    <scope>NUCLEOTIDE SEQUENCE [LARGE SCALE GENOMIC DNA]</scope>
</reference>
<accession>A0A1G4IV96</accession>
<keyword evidence="1" id="KW-0175">Coiled coil</keyword>
<sequence>MLQHIVLEKHFIRAFSCAKSLKADDGYFRRRLEQLEEENSIDKEDPLIKLTRSEELDELAKNLPQKTFEHQFRRHIEAVKLSDHLSKEIRETALSKPWTGDEHYTDTLLRTSAGTLKNRNSVTSKSLENLAFKSTTNTVKELRGVVPKNMRVRERLEKAQDRIIDYKNEKNDKNYKDYDDKEASEFRTLYAEKFTPVGSFEKLRSLADVRIEESMKRGEFKSTTQLHGHKLPIVPPNPYVDSTEHHLNDIMARQKIIPPWINKQGSVTKEISHLRCQLAKSFHQQLIIEMDIKKLFETSSLLDNKTSIDALKSSAFKKWEPSYKSIAEPQIHTLNNSLRSYNLQAPLPTQKLYLRVEKELLRVFNDTNASEVFRKELDLRKERISRESPSTEHYSLKWPVRFKFW</sequence>
<dbReference type="InterPro" id="IPR018961">
    <property type="entry name" value="DnaJ_homolog_subfam-C_membr-28"/>
</dbReference>
<dbReference type="AlphaFoldDB" id="A0A1G4IV96"/>
<dbReference type="PANTHER" id="PTHR39394:SF1">
    <property type="entry name" value="DNAJ HOMOLOGUE SUBFAMILY C MEMBER 28 CONSERVED DOMAIN-CONTAINING PROTEIN"/>
    <property type="match status" value="1"/>
</dbReference>
<feature type="coiled-coil region" evidence="1">
    <location>
        <begin position="149"/>
        <end position="176"/>
    </location>
</feature>
<dbReference type="Pfam" id="PF09350">
    <property type="entry name" value="DJC28_CD"/>
    <property type="match status" value="1"/>
</dbReference>
<dbReference type="Proteomes" id="UP000191144">
    <property type="component" value="Chromosome B"/>
</dbReference>
<evidence type="ECO:0000256" key="1">
    <source>
        <dbReference type="SAM" id="Coils"/>
    </source>
</evidence>
<gene>
    <name evidence="3" type="ORF">LAME_0B04324G</name>
</gene>
<keyword evidence="4" id="KW-1185">Reference proteome</keyword>
<feature type="domain" description="DnaJ homologue subfamily C member 28 conserved" evidence="2">
    <location>
        <begin position="206"/>
        <end position="275"/>
    </location>
</feature>
<evidence type="ECO:0000313" key="3">
    <source>
        <dbReference type="EMBL" id="SCU80722.1"/>
    </source>
</evidence>
<dbReference type="OrthoDB" id="1922282at2759"/>